<dbReference type="GO" id="GO:0007165">
    <property type="term" value="P:signal transduction"/>
    <property type="evidence" value="ECO:0007669"/>
    <property type="project" value="TreeGrafter"/>
</dbReference>
<comment type="caution">
    <text evidence="10">The sequence shown here is derived from an EMBL/GenBank/DDBJ whole genome shotgun (WGS) entry which is preliminary data.</text>
</comment>
<dbReference type="InterPro" id="IPR011009">
    <property type="entry name" value="Kinase-like_dom_sf"/>
</dbReference>
<reference evidence="10" key="1">
    <citation type="submission" date="2020-05" db="EMBL/GenBank/DDBJ databases">
        <title>Phylogenomic resolution of chytrid fungi.</title>
        <authorList>
            <person name="Stajich J.E."/>
            <person name="Amses K."/>
            <person name="Simmons R."/>
            <person name="Seto K."/>
            <person name="Myers J."/>
            <person name="Bonds A."/>
            <person name="Quandt C.A."/>
            <person name="Barry K."/>
            <person name="Liu P."/>
            <person name="Grigoriev I."/>
            <person name="Longcore J.E."/>
            <person name="James T.Y."/>
        </authorList>
    </citation>
    <scope>NUCLEOTIDE SEQUENCE</scope>
    <source>
        <strain evidence="10">JEL0379</strain>
    </source>
</reference>
<keyword evidence="6" id="KW-0067">ATP-binding</keyword>
<dbReference type="EC" id="2.7.11.1" evidence="1"/>
<keyword evidence="11" id="KW-1185">Reference proteome</keyword>
<keyword evidence="2" id="KW-0723">Serine/threonine-protein kinase</keyword>
<sequence length="354" mass="38871">MTASLLDTVIPTTSLLLTDVINSGSFATVYQALDAVSGHRYAVKALEKTGLSKQQSDGLWREIGIMKRLQTEGVPNIVRLENVVETGNWIFLVLECCEVDLYDAITQETLPQHTILPIFHSLCTTLSRLHALSIYHRDIKPENILLTHGSRRVRLADFGLSTIYPTSSDMGCGSTRYMAPECLPGNAKPYDCAKADAWSLGIVLVNLVSGKNPWYEADRSDPLYAAYLDGEQVLQETFGFSAEFVAVVRMILDPDPATRCPVVEIWSKVKAVRRFYDDGSDAGIAANSTPQMHPISSPIRAPQDLSAAAAARHSDDLFTASPPRYVAGGKFSIQDSGFESEEALELFALRELVI</sequence>
<evidence type="ECO:0000259" key="9">
    <source>
        <dbReference type="PROSITE" id="PS50011"/>
    </source>
</evidence>
<dbReference type="GO" id="GO:0005524">
    <property type="term" value="F:ATP binding"/>
    <property type="evidence" value="ECO:0007669"/>
    <property type="project" value="UniProtKB-KW"/>
</dbReference>
<evidence type="ECO:0000256" key="7">
    <source>
        <dbReference type="ARBA" id="ARBA00047899"/>
    </source>
</evidence>
<dbReference type="GO" id="GO:0004674">
    <property type="term" value="F:protein serine/threonine kinase activity"/>
    <property type="evidence" value="ECO:0007669"/>
    <property type="project" value="UniProtKB-KW"/>
</dbReference>
<dbReference type="InterPro" id="IPR000719">
    <property type="entry name" value="Prot_kinase_dom"/>
</dbReference>
<gene>
    <name evidence="10" type="ORF">HDU87_008704</name>
</gene>
<keyword evidence="3" id="KW-0808">Transferase</keyword>
<dbReference type="PANTHER" id="PTHR43895:SF32">
    <property type="entry name" value="SERINE_THREONINE-PROTEIN KINASE CHK1"/>
    <property type="match status" value="1"/>
</dbReference>
<dbReference type="InterPro" id="IPR008271">
    <property type="entry name" value="Ser/Thr_kinase_AS"/>
</dbReference>
<dbReference type="PROSITE" id="PS50011">
    <property type="entry name" value="PROTEIN_KINASE_DOM"/>
    <property type="match status" value="1"/>
</dbReference>
<organism evidence="10 11">
    <name type="scientific">Geranomyces variabilis</name>
    <dbReference type="NCBI Taxonomy" id="109894"/>
    <lineage>
        <taxon>Eukaryota</taxon>
        <taxon>Fungi</taxon>
        <taxon>Fungi incertae sedis</taxon>
        <taxon>Chytridiomycota</taxon>
        <taxon>Chytridiomycota incertae sedis</taxon>
        <taxon>Chytridiomycetes</taxon>
        <taxon>Spizellomycetales</taxon>
        <taxon>Powellomycetaceae</taxon>
        <taxon>Geranomyces</taxon>
    </lineage>
</organism>
<evidence type="ECO:0000256" key="4">
    <source>
        <dbReference type="ARBA" id="ARBA00022741"/>
    </source>
</evidence>
<evidence type="ECO:0000256" key="8">
    <source>
        <dbReference type="ARBA" id="ARBA00048679"/>
    </source>
</evidence>
<name>A0AAD5XMJ5_9FUNG</name>
<proteinExistence type="predicted"/>
<accession>A0AAD5XMJ5</accession>
<dbReference type="Pfam" id="PF00069">
    <property type="entry name" value="Pkinase"/>
    <property type="match status" value="1"/>
</dbReference>
<dbReference type="EMBL" id="JADGJQ010000093">
    <property type="protein sequence ID" value="KAJ3170819.1"/>
    <property type="molecule type" value="Genomic_DNA"/>
</dbReference>
<dbReference type="Gene3D" id="1.10.510.10">
    <property type="entry name" value="Transferase(Phosphotransferase) domain 1"/>
    <property type="match status" value="1"/>
</dbReference>
<keyword evidence="4" id="KW-0547">Nucleotide-binding</keyword>
<dbReference type="SUPFAM" id="SSF56112">
    <property type="entry name" value="Protein kinase-like (PK-like)"/>
    <property type="match status" value="1"/>
</dbReference>
<comment type="catalytic activity">
    <reaction evidence="8">
        <text>L-seryl-[protein] + ATP = O-phospho-L-seryl-[protein] + ADP + H(+)</text>
        <dbReference type="Rhea" id="RHEA:17989"/>
        <dbReference type="Rhea" id="RHEA-COMP:9863"/>
        <dbReference type="Rhea" id="RHEA-COMP:11604"/>
        <dbReference type="ChEBI" id="CHEBI:15378"/>
        <dbReference type="ChEBI" id="CHEBI:29999"/>
        <dbReference type="ChEBI" id="CHEBI:30616"/>
        <dbReference type="ChEBI" id="CHEBI:83421"/>
        <dbReference type="ChEBI" id="CHEBI:456216"/>
        <dbReference type="EC" id="2.7.11.1"/>
    </reaction>
</comment>
<evidence type="ECO:0000256" key="2">
    <source>
        <dbReference type="ARBA" id="ARBA00022527"/>
    </source>
</evidence>
<feature type="domain" description="Protein kinase" evidence="9">
    <location>
        <begin position="15"/>
        <end position="276"/>
    </location>
</feature>
<evidence type="ECO:0000256" key="3">
    <source>
        <dbReference type="ARBA" id="ARBA00022679"/>
    </source>
</evidence>
<evidence type="ECO:0000256" key="6">
    <source>
        <dbReference type="ARBA" id="ARBA00022840"/>
    </source>
</evidence>
<evidence type="ECO:0000256" key="5">
    <source>
        <dbReference type="ARBA" id="ARBA00022777"/>
    </source>
</evidence>
<dbReference type="PROSITE" id="PS00108">
    <property type="entry name" value="PROTEIN_KINASE_ST"/>
    <property type="match status" value="1"/>
</dbReference>
<dbReference type="PANTHER" id="PTHR43895">
    <property type="entry name" value="CALCIUM/CALMODULIN-DEPENDENT PROTEIN KINASE KINASE-RELATED"/>
    <property type="match status" value="1"/>
</dbReference>
<protein>
    <recommendedName>
        <fullName evidence="1">non-specific serine/threonine protein kinase</fullName>
        <ecNumber evidence="1">2.7.11.1</ecNumber>
    </recommendedName>
</protein>
<evidence type="ECO:0000313" key="10">
    <source>
        <dbReference type="EMBL" id="KAJ3170819.1"/>
    </source>
</evidence>
<dbReference type="SMART" id="SM00220">
    <property type="entry name" value="S_TKc"/>
    <property type="match status" value="1"/>
</dbReference>
<evidence type="ECO:0000256" key="1">
    <source>
        <dbReference type="ARBA" id="ARBA00012513"/>
    </source>
</evidence>
<keyword evidence="5" id="KW-0418">Kinase</keyword>
<dbReference type="AlphaFoldDB" id="A0AAD5XMJ5"/>
<evidence type="ECO:0000313" key="11">
    <source>
        <dbReference type="Proteomes" id="UP001212152"/>
    </source>
</evidence>
<comment type="catalytic activity">
    <reaction evidence="7">
        <text>L-threonyl-[protein] + ATP = O-phospho-L-threonyl-[protein] + ADP + H(+)</text>
        <dbReference type="Rhea" id="RHEA:46608"/>
        <dbReference type="Rhea" id="RHEA-COMP:11060"/>
        <dbReference type="Rhea" id="RHEA-COMP:11605"/>
        <dbReference type="ChEBI" id="CHEBI:15378"/>
        <dbReference type="ChEBI" id="CHEBI:30013"/>
        <dbReference type="ChEBI" id="CHEBI:30616"/>
        <dbReference type="ChEBI" id="CHEBI:61977"/>
        <dbReference type="ChEBI" id="CHEBI:456216"/>
        <dbReference type="EC" id="2.7.11.1"/>
    </reaction>
</comment>
<dbReference type="Proteomes" id="UP001212152">
    <property type="component" value="Unassembled WGS sequence"/>
</dbReference>